<gene>
    <name evidence="10" type="ORF">F8153_00485</name>
</gene>
<dbReference type="PANTHER" id="PTHR42682:SF4">
    <property type="entry name" value="NADH-UBIQUINONE_PLASTOQUINONE"/>
    <property type="match status" value="1"/>
</dbReference>
<dbReference type="GO" id="GO:0042773">
    <property type="term" value="P:ATP synthesis coupled electron transport"/>
    <property type="evidence" value="ECO:0007669"/>
    <property type="project" value="InterPro"/>
</dbReference>
<feature type="transmembrane region" description="Helical" evidence="8">
    <location>
        <begin position="245"/>
        <end position="269"/>
    </location>
</feature>
<evidence type="ECO:0000313" key="10">
    <source>
        <dbReference type="EMBL" id="KAB3533563.1"/>
    </source>
</evidence>
<evidence type="ECO:0000256" key="7">
    <source>
        <dbReference type="RuleBase" id="RU000320"/>
    </source>
</evidence>
<dbReference type="PANTHER" id="PTHR42682">
    <property type="entry name" value="HYDROGENASE-4 COMPONENT F"/>
    <property type="match status" value="1"/>
</dbReference>
<evidence type="ECO:0000256" key="6">
    <source>
        <dbReference type="ARBA" id="ARBA00023136"/>
    </source>
</evidence>
<feature type="transmembrane region" description="Helical" evidence="8">
    <location>
        <begin position="352"/>
        <end position="373"/>
    </location>
</feature>
<dbReference type="OrthoDB" id="9807568at2"/>
<organism evidence="10 11">
    <name type="scientific">Alkaliphilus serpentinus</name>
    <dbReference type="NCBI Taxonomy" id="1482731"/>
    <lineage>
        <taxon>Bacteria</taxon>
        <taxon>Bacillati</taxon>
        <taxon>Bacillota</taxon>
        <taxon>Clostridia</taxon>
        <taxon>Peptostreptococcales</taxon>
        <taxon>Natronincolaceae</taxon>
        <taxon>Alkaliphilus</taxon>
    </lineage>
</organism>
<sequence length="618" mass="69316">MDLLQMAILFWLPSIVIFFGLLEALIIPIISDNHSKVRRITVNGFIFLTTLLIMLTYKQVIEEPIVYEFGRVFGMGVFFKIDLLNYILMIFAGFIYMITGIYSLEDIKQKERERSFYFFFVITYVATIGTLMAGDLLSFFLFFEIMTFSSYGLMVHYRVEEALEAGNVYIYMGIIGGLSILSGIVLLAAYTQSYEWITLADKFSQLGLIKYIIGGLFIFGFGVKAGMVPFHFWLPQIYKEAPITINALSSGILTKVGAYGILRVATIIFSVDSVEASTGNIILWATSTNIGIAIIWLGIITMVVGVFLALLEGNIKKMLAYHSISQMGYVIMGIGVAAYLGYKGAMGFTGSIYHMINHGIFKALLFMVAGVVYLNTKELDMYRLGGLWKKMPFAALVALIAALGITGMPGFNGFASKSILHHGIIEAYEYGHPSFKYAELLFKLVSAGTVCSFLKFYGFIFFGKCPEKYEDIKPKYSKMAIAMGILAALVVLIGLRPSWLMDRLLVPAVLSFSYDPKFVGKYIVGMNFWNMKDIWGMVLVYGIGITIFIVGVKYHLFHKHLPSWLNAEKFIYRPVTKVCEDFPNVCVQRYEKPMILGDVFIYAILLTIILGVLIATGF</sequence>
<dbReference type="GO" id="GO:0005886">
    <property type="term" value="C:plasma membrane"/>
    <property type="evidence" value="ECO:0007669"/>
    <property type="project" value="UniProtKB-SubCell"/>
</dbReference>
<keyword evidence="2" id="KW-1003">Cell membrane</keyword>
<dbReference type="Pfam" id="PF00361">
    <property type="entry name" value="Proton_antipo_M"/>
    <property type="match status" value="1"/>
</dbReference>
<feature type="transmembrane region" description="Helical" evidence="8">
    <location>
        <begin position="480"/>
        <end position="499"/>
    </location>
</feature>
<name>A0A833HRN2_9FIRM</name>
<feature type="transmembrane region" description="Helical" evidence="8">
    <location>
        <begin position="139"/>
        <end position="157"/>
    </location>
</feature>
<comment type="subcellular location">
    <subcellularLocation>
        <location evidence="1">Cell membrane</location>
        <topology evidence="1">Multi-pass membrane protein</topology>
    </subcellularLocation>
    <subcellularLocation>
        <location evidence="7">Membrane</location>
        <topology evidence="7">Multi-pass membrane protein</topology>
    </subcellularLocation>
</comment>
<dbReference type="RefSeq" id="WP_151864380.1">
    <property type="nucleotide sequence ID" value="NZ_WBZB01000002.1"/>
</dbReference>
<keyword evidence="3 7" id="KW-0812">Transmembrane</keyword>
<dbReference type="InterPro" id="IPR003918">
    <property type="entry name" value="NADH_UbQ_OxRdtase"/>
</dbReference>
<feature type="transmembrane region" description="Helical" evidence="8">
    <location>
        <begin position="534"/>
        <end position="556"/>
    </location>
</feature>
<feature type="transmembrane region" description="Helical" evidence="8">
    <location>
        <begin position="116"/>
        <end position="133"/>
    </location>
</feature>
<keyword evidence="11" id="KW-1185">Reference proteome</keyword>
<reference evidence="10 11" key="1">
    <citation type="submission" date="2019-10" db="EMBL/GenBank/DDBJ databases">
        <title>Alkaliphilus serpentinus sp. nov. and Alkaliphilus pronyensis sp. nov., two novel anaerobic alkaliphilic species isolated from the serpentinized-hosted hydrothermal field of the Prony Bay (New Caledonia).</title>
        <authorList>
            <person name="Postec A."/>
        </authorList>
    </citation>
    <scope>NUCLEOTIDE SEQUENCE [LARGE SCALE GENOMIC DNA]</scope>
    <source>
        <strain evidence="10 11">LacT</strain>
    </source>
</reference>
<feature type="transmembrane region" description="Helical" evidence="8">
    <location>
        <begin position="281"/>
        <end position="311"/>
    </location>
</feature>
<dbReference type="InterPro" id="IPR052175">
    <property type="entry name" value="ComplexI-like_HydComp"/>
</dbReference>
<feature type="transmembrane region" description="Helical" evidence="8">
    <location>
        <begin position="6"/>
        <end position="30"/>
    </location>
</feature>
<evidence type="ECO:0000259" key="9">
    <source>
        <dbReference type="Pfam" id="PF00361"/>
    </source>
</evidence>
<comment type="caution">
    <text evidence="10">The sequence shown here is derived from an EMBL/GenBank/DDBJ whole genome shotgun (WGS) entry which is preliminary data.</text>
</comment>
<dbReference type="GO" id="GO:0016491">
    <property type="term" value="F:oxidoreductase activity"/>
    <property type="evidence" value="ECO:0007669"/>
    <property type="project" value="UniProtKB-KW"/>
</dbReference>
<keyword evidence="6 8" id="KW-0472">Membrane</keyword>
<feature type="transmembrane region" description="Helical" evidence="8">
    <location>
        <begin position="211"/>
        <end position="233"/>
    </location>
</feature>
<dbReference type="GO" id="GO:0008137">
    <property type="term" value="F:NADH dehydrogenase (ubiquinone) activity"/>
    <property type="evidence" value="ECO:0007669"/>
    <property type="project" value="InterPro"/>
</dbReference>
<feature type="transmembrane region" description="Helical" evidence="8">
    <location>
        <begin position="169"/>
        <end position="191"/>
    </location>
</feature>
<feature type="transmembrane region" description="Helical" evidence="8">
    <location>
        <begin position="318"/>
        <end position="340"/>
    </location>
</feature>
<feature type="transmembrane region" description="Helical" evidence="8">
    <location>
        <begin position="83"/>
        <end position="104"/>
    </location>
</feature>
<proteinExistence type="predicted"/>
<evidence type="ECO:0000256" key="5">
    <source>
        <dbReference type="ARBA" id="ARBA00023002"/>
    </source>
</evidence>
<evidence type="ECO:0000313" key="11">
    <source>
        <dbReference type="Proteomes" id="UP000465601"/>
    </source>
</evidence>
<accession>A0A833HRN2</accession>
<feature type="transmembrane region" description="Helical" evidence="8">
    <location>
        <begin position="393"/>
        <end position="411"/>
    </location>
</feature>
<evidence type="ECO:0000256" key="1">
    <source>
        <dbReference type="ARBA" id="ARBA00004651"/>
    </source>
</evidence>
<feature type="domain" description="NADH:quinone oxidoreductase/Mrp antiporter transmembrane" evidence="9">
    <location>
        <begin position="133"/>
        <end position="425"/>
    </location>
</feature>
<evidence type="ECO:0000256" key="4">
    <source>
        <dbReference type="ARBA" id="ARBA00022989"/>
    </source>
</evidence>
<feature type="transmembrane region" description="Helical" evidence="8">
    <location>
        <begin position="440"/>
        <end position="460"/>
    </location>
</feature>
<feature type="transmembrane region" description="Helical" evidence="8">
    <location>
        <begin position="42"/>
        <end position="61"/>
    </location>
</feature>
<keyword evidence="4 8" id="KW-1133">Transmembrane helix</keyword>
<protein>
    <submittedName>
        <fullName evidence="10">NADH dehydrogenase</fullName>
    </submittedName>
</protein>
<feature type="transmembrane region" description="Helical" evidence="8">
    <location>
        <begin position="599"/>
        <end position="617"/>
    </location>
</feature>
<evidence type="ECO:0000256" key="8">
    <source>
        <dbReference type="SAM" id="Phobius"/>
    </source>
</evidence>
<dbReference type="AlphaFoldDB" id="A0A833HRN2"/>
<dbReference type="EMBL" id="WBZB01000002">
    <property type="protein sequence ID" value="KAB3533563.1"/>
    <property type="molecule type" value="Genomic_DNA"/>
</dbReference>
<evidence type="ECO:0000256" key="2">
    <source>
        <dbReference type="ARBA" id="ARBA00022475"/>
    </source>
</evidence>
<dbReference type="Proteomes" id="UP000465601">
    <property type="component" value="Unassembled WGS sequence"/>
</dbReference>
<dbReference type="InterPro" id="IPR001750">
    <property type="entry name" value="ND/Mrp_TM"/>
</dbReference>
<dbReference type="PRINTS" id="PR01437">
    <property type="entry name" value="NUOXDRDTASE4"/>
</dbReference>
<evidence type="ECO:0000256" key="3">
    <source>
        <dbReference type="ARBA" id="ARBA00022692"/>
    </source>
</evidence>
<keyword evidence="5" id="KW-0560">Oxidoreductase</keyword>